<evidence type="ECO:0000313" key="4">
    <source>
        <dbReference type="Proteomes" id="UP001358417"/>
    </source>
</evidence>
<dbReference type="InterPro" id="IPR008254">
    <property type="entry name" value="Flavodoxin/NO_synth"/>
</dbReference>
<dbReference type="Proteomes" id="UP001358417">
    <property type="component" value="Unassembled WGS sequence"/>
</dbReference>
<dbReference type="GO" id="GO:0010181">
    <property type="term" value="F:FMN binding"/>
    <property type="evidence" value="ECO:0007669"/>
    <property type="project" value="InterPro"/>
</dbReference>
<dbReference type="FunFam" id="3.40.50.360:FF:000001">
    <property type="entry name" value="NAD(P)H dehydrogenase (Quinone) FQR1-like"/>
    <property type="match status" value="1"/>
</dbReference>
<sequence>MAGLPPKVYQSYTLPQPETGTLRKSLNYKEYDIVMAPRVAIVFYSLYGHLQKLAEAEQIGLQKVGIKADIFQIAETLPADVLVKMRAGPKSEYPIAEATALEQYDAFLFGIPTRFGNFPAQWKAFWDATSHQWSSGGYWGKYAGLFIGTATQGGGQETTAIAAMSTLVHHGMVYVPLGYKTTFDLQSGLSEARGGSPWGAGTYSGIDGSRLPSQLELDMAVTQGESFGKTISKVTFA</sequence>
<comment type="similarity">
    <text evidence="1">Belongs to the WrbA family.</text>
</comment>
<evidence type="ECO:0000313" key="3">
    <source>
        <dbReference type="EMBL" id="KAK5046981.1"/>
    </source>
</evidence>
<proteinExistence type="inferred from homology"/>
<protein>
    <submittedName>
        <fullName evidence="3">Minor allergen Alt a 7</fullName>
    </submittedName>
</protein>
<name>A0AAV9MZE2_9EURO</name>
<dbReference type="InterPro" id="IPR005025">
    <property type="entry name" value="FMN_Rdtase-like_dom"/>
</dbReference>
<dbReference type="InterPro" id="IPR010089">
    <property type="entry name" value="Flavoprotein_WrbA-like"/>
</dbReference>
<dbReference type="PANTHER" id="PTHR30546:SF23">
    <property type="entry name" value="FLAVOPROTEIN-LIKE PROTEIN YCP4-RELATED"/>
    <property type="match status" value="1"/>
</dbReference>
<dbReference type="PROSITE" id="PS50902">
    <property type="entry name" value="FLAVODOXIN_LIKE"/>
    <property type="match status" value="1"/>
</dbReference>
<dbReference type="NCBIfam" id="TIGR01755">
    <property type="entry name" value="flav_wrbA"/>
    <property type="match status" value="1"/>
</dbReference>
<dbReference type="PANTHER" id="PTHR30546">
    <property type="entry name" value="FLAVODOXIN-RELATED PROTEIN WRBA-RELATED"/>
    <property type="match status" value="1"/>
</dbReference>
<gene>
    <name evidence="3" type="primary">ALTA7</name>
    <name evidence="3" type="ORF">LTR84_006923</name>
</gene>
<dbReference type="RefSeq" id="XP_064702548.1">
    <property type="nucleotide sequence ID" value="XM_064850479.1"/>
</dbReference>
<dbReference type="GO" id="GO:0016020">
    <property type="term" value="C:membrane"/>
    <property type="evidence" value="ECO:0007669"/>
    <property type="project" value="TreeGrafter"/>
</dbReference>
<dbReference type="SUPFAM" id="SSF52218">
    <property type="entry name" value="Flavoproteins"/>
    <property type="match status" value="1"/>
</dbReference>
<evidence type="ECO:0000256" key="1">
    <source>
        <dbReference type="ARBA" id="ARBA00006961"/>
    </source>
</evidence>
<dbReference type="Gene3D" id="3.40.50.360">
    <property type="match status" value="1"/>
</dbReference>
<keyword evidence="4" id="KW-1185">Reference proteome</keyword>
<organism evidence="3 4">
    <name type="scientific">Exophiala bonariae</name>
    <dbReference type="NCBI Taxonomy" id="1690606"/>
    <lineage>
        <taxon>Eukaryota</taxon>
        <taxon>Fungi</taxon>
        <taxon>Dikarya</taxon>
        <taxon>Ascomycota</taxon>
        <taxon>Pezizomycotina</taxon>
        <taxon>Eurotiomycetes</taxon>
        <taxon>Chaetothyriomycetidae</taxon>
        <taxon>Chaetothyriales</taxon>
        <taxon>Herpotrichiellaceae</taxon>
        <taxon>Exophiala</taxon>
    </lineage>
</organism>
<comment type="caution">
    <text evidence="3">The sequence shown here is derived from an EMBL/GenBank/DDBJ whole genome shotgun (WGS) entry which is preliminary data.</text>
</comment>
<dbReference type="EMBL" id="JAVRRD010000027">
    <property type="protein sequence ID" value="KAK5046981.1"/>
    <property type="molecule type" value="Genomic_DNA"/>
</dbReference>
<dbReference type="Pfam" id="PF03358">
    <property type="entry name" value="FMN_red"/>
    <property type="match status" value="1"/>
</dbReference>
<dbReference type="AlphaFoldDB" id="A0AAV9MZE2"/>
<dbReference type="InterPro" id="IPR029039">
    <property type="entry name" value="Flavoprotein-like_sf"/>
</dbReference>
<dbReference type="GeneID" id="89975091"/>
<feature type="domain" description="Flavodoxin-like" evidence="2">
    <location>
        <begin position="39"/>
        <end position="227"/>
    </location>
</feature>
<accession>A0AAV9MZE2</accession>
<dbReference type="NCBIfam" id="NF002999">
    <property type="entry name" value="PRK03767.1"/>
    <property type="match status" value="1"/>
</dbReference>
<evidence type="ECO:0000259" key="2">
    <source>
        <dbReference type="PROSITE" id="PS50902"/>
    </source>
</evidence>
<reference evidence="3 4" key="1">
    <citation type="submission" date="2023-08" db="EMBL/GenBank/DDBJ databases">
        <title>Black Yeasts Isolated from many extreme environments.</title>
        <authorList>
            <person name="Coleine C."/>
            <person name="Stajich J.E."/>
            <person name="Selbmann L."/>
        </authorList>
    </citation>
    <scope>NUCLEOTIDE SEQUENCE [LARGE SCALE GENOMIC DNA]</scope>
    <source>
        <strain evidence="3 4">CCFEE 5792</strain>
    </source>
</reference>
<dbReference type="GO" id="GO:0003955">
    <property type="term" value="F:NAD(P)H dehydrogenase (quinone) activity"/>
    <property type="evidence" value="ECO:0007669"/>
    <property type="project" value="InterPro"/>
</dbReference>